<dbReference type="EMBL" id="JAVDQD010000016">
    <property type="protein sequence ID" value="MDR6242022.1"/>
    <property type="molecule type" value="Genomic_DNA"/>
</dbReference>
<dbReference type="AlphaFoldDB" id="A0AAE4BVL7"/>
<keyword evidence="1" id="KW-0812">Transmembrane</keyword>
<evidence type="ECO:0000256" key="1">
    <source>
        <dbReference type="SAM" id="Phobius"/>
    </source>
</evidence>
<keyword evidence="1" id="KW-0472">Membrane</keyword>
<accession>A0AAE4BVL7</accession>
<keyword evidence="3" id="KW-1185">Reference proteome</keyword>
<keyword evidence="1" id="KW-1133">Transmembrane helix</keyword>
<name>A0AAE4BVL7_9BACT</name>
<feature type="transmembrane region" description="Helical" evidence="1">
    <location>
        <begin position="105"/>
        <end position="127"/>
    </location>
</feature>
<reference evidence="2" key="1">
    <citation type="submission" date="2023-07" db="EMBL/GenBank/DDBJ databases">
        <title>Genomic Encyclopedia of Type Strains, Phase IV (KMG-IV): sequencing the most valuable type-strain genomes for metagenomic binning, comparative biology and taxonomic classification.</title>
        <authorList>
            <person name="Goeker M."/>
        </authorList>
    </citation>
    <scope>NUCLEOTIDE SEQUENCE</scope>
    <source>
        <strain evidence="2">DSM 26174</strain>
    </source>
</reference>
<protein>
    <submittedName>
        <fullName evidence="2">Uncharacterized protein</fullName>
    </submittedName>
</protein>
<proteinExistence type="predicted"/>
<evidence type="ECO:0000313" key="3">
    <source>
        <dbReference type="Proteomes" id="UP001185092"/>
    </source>
</evidence>
<dbReference type="RefSeq" id="WP_309943324.1">
    <property type="nucleotide sequence ID" value="NZ_AP025307.1"/>
</dbReference>
<sequence length="201" mass="22815">MSLLSIPMLNIGLKSNATITESLRHQLTNLYGLFLATIIGVTFTLLSLVYFKGLYHIPLAGTLTFGSSVLFFKYGAKRFIKFYMSVMPVFYSNWFASYFCDASLTPFVAVNILNLAFYPWTLVIFDIRTERKSIIYSYAIQILITTSFLFYSPYFTSNNFIDMGLLRSGTLASLTLIASIFFVIAGTVSNYLIYSEHNLKK</sequence>
<organism evidence="2 3">
    <name type="scientific">Aureibacter tunicatorum</name>
    <dbReference type="NCBI Taxonomy" id="866807"/>
    <lineage>
        <taxon>Bacteria</taxon>
        <taxon>Pseudomonadati</taxon>
        <taxon>Bacteroidota</taxon>
        <taxon>Cytophagia</taxon>
        <taxon>Cytophagales</taxon>
        <taxon>Persicobacteraceae</taxon>
        <taxon>Aureibacter</taxon>
    </lineage>
</organism>
<feature type="transmembrane region" description="Helical" evidence="1">
    <location>
        <begin position="134"/>
        <end position="151"/>
    </location>
</feature>
<feature type="transmembrane region" description="Helical" evidence="1">
    <location>
        <begin position="57"/>
        <end position="75"/>
    </location>
</feature>
<comment type="caution">
    <text evidence="2">The sequence shown here is derived from an EMBL/GenBank/DDBJ whole genome shotgun (WGS) entry which is preliminary data.</text>
</comment>
<dbReference type="Proteomes" id="UP001185092">
    <property type="component" value="Unassembled WGS sequence"/>
</dbReference>
<gene>
    <name evidence="2" type="ORF">HNQ88_005109</name>
</gene>
<evidence type="ECO:0000313" key="2">
    <source>
        <dbReference type="EMBL" id="MDR6242022.1"/>
    </source>
</evidence>
<feature type="transmembrane region" description="Helical" evidence="1">
    <location>
        <begin position="82"/>
        <end position="99"/>
    </location>
</feature>
<feature type="transmembrane region" description="Helical" evidence="1">
    <location>
        <begin position="30"/>
        <end position="51"/>
    </location>
</feature>
<feature type="transmembrane region" description="Helical" evidence="1">
    <location>
        <begin position="171"/>
        <end position="194"/>
    </location>
</feature>